<evidence type="ECO:0000256" key="3">
    <source>
        <dbReference type="ARBA" id="ARBA00001947"/>
    </source>
</evidence>
<keyword evidence="7 11" id="KW-0801">TPQ</keyword>
<evidence type="ECO:0000256" key="9">
    <source>
        <dbReference type="ARBA" id="ARBA00023008"/>
    </source>
</evidence>
<evidence type="ECO:0000256" key="4">
    <source>
        <dbReference type="ARBA" id="ARBA00007983"/>
    </source>
</evidence>
<dbReference type="InterPro" id="IPR015802">
    <property type="entry name" value="Cu_amine_oxidase_N3"/>
</dbReference>
<keyword evidence="8 11" id="KW-0560">Oxidoreductase</keyword>
<dbReference type="InterPro" id="IPR036460">
    <property type="entry name" value="Cu_amine_oxidase_C_sf"/>
</dbReference>
<dbReference type="Gene3D" id="3.10.450.40">
    <property type="match status" value="1"/>
</dbReference>
<comment type="similarity">
    <text evidence="4 11">Belongs to the copper/topaquinone oxidase family.</text>
</comment>
<evidence type="ECO:0000256" key="1">
    <source>
        <dbReference type="ARBA" id="ARBA00001935"/>
    </source>
</evidence>
<evidence type="ECO:0000256" key="7">
    <source>
        <dbReference type="ARBA" id="ARBA00022772"/>
    </source>
</evidence>
<dbReference type="Pfam" id="PF01179">
    <property type="entry name" value="Cu_amine_oxid"/>
    <property type="match status" value="1"/>
</dbReference>
<dbReference type="Gene3D" id="2.70.98.20">
    <property type="entry name" value="Copper amine oxidase, catalytic domain"/>
    <property type="match status" value="1"/>
</dbReference>
<dbReference type="NCBIfam" id="NF008559">
    <property type="entry name" value="PRK11504.1"/>
    <property type="match status" value="1"/>
</dbReference>
<proteinExistence type="inferred from homology"/>
<evidence type="ECO:0000256" key="8">
    <source>
        <dbReference type="ARBA" id="ARBA00023002"/>
    </source>
</evidence>
<evidence type="ECO:0000313" key="14">
    <source>
        <dbReference type="EMBL" id="MBZ5739353.1"/>
    </source>
</evidence>
<organism evidence="14 15">
    <name type="scientific">Nocardioides mangrovi</name>
    <dbReference type="NCBI Taxonomy" id="2874580"/>
    <lineage>
        <taxon>Bacteria</taxon>
        <taxon>Bacillati</taxon>
        <taxon>Actinomycetota</taxon>
        <taxon>Actinomycetes</taxon>
        <taxon>Propionibacteriales</taxon>
        <taxon>Nocardioidaceae</taxon>
        <taxon>Nocardioides</taxon>
    </lineage>
</organism>
<keyword evidence="6 11" id="KW-0479">Metal-binding</keyword>
<feature type="domain" description="Copper amine oxidase N3-terminal" evidence="13">
    <location>
        <begin position="96"/>
        <end position="193"/>
    </location>
</feature>
<keyword evidence="15" id="KW-1185">Reference proteome</keyword>
<protein>
    <recommendedName>
        <fullName evidence="11">Amine oxidase</fullName>
        <ecNumber evidence="11">1.4.3.-</ecNumber>
    </recommendedName>
</protein>
<dbReference type="Proteomes" id="UP000780875">
    <property type="component" value="Unassembled WGS sequence"/>
</dbReference>
<evidence type="ECO:0000256" key="6">
    <source>
        <dbReference type="ARBA" id="ARBA00022723"/>
    </source>
</evidence>
<dbReference type="PANTHER" id="PTHR10638">
    <property type="entry name" value="COPPER AMINE OXIDASE"/>
    <property type="match status" value="1"/>
</dbReference>
<reference evidence="14 15" key="1">
    <citation type="submission" date="2021-09" db="EMBL/GenBank/DDBJ databases">
        <title>Whole genome sequence of Nocardioides sp. GBK3QG-3.</title>
        <authorList>
            <person name="Tuo L."/>
        </authorList>
    </citation>
    <scope>NUCLEOTIDE SEQUENCE [LARGE SCALE GENOMIC DNA]</scope>
    <source>
        <strain evidence="14 15">GBK3QG-3</strain>
    </source>
</reference>
<evidence type="ECO:0000259" key="12">
    <source>
        <dbReference type="Pfam" id="PF01179"/>
    </source>
</evidence>
<keyword evidence="10" id="KW-0464">Manganese</keyword>
<evidence type="ECO:0000256" key="10">
    <source>
        <dbReference type="ARBA" id="ARBA00023211"/>
    </source>
</evidence>
<evidence type="ECO:0000259" key="13">
    <source>
        <dbReference type="Pfam" id="PF02728"/>
    </source>
</evidence>
<dbReference type="PANTHER" id="PTHR10638:SF86">
    <property type="entry name" value="COPPER AMINE OXIDASE 1-RELATED"/>
    <property type="match status" value="1"/>
</dbReference>
<dbReference type="InterPro" id="IPR016182">
    <property type="entry name" value="Cu_amine_oxidase_N-reg"/>
</dbReference>
<dbReference type="GO" id="GO:0008131">
    <property type="term" value="F:primary methylamine oxidase activity"/>
    <property type="evidence" value="ECO:0007669"/>
    <property type="project" value="UniProtKB-EC"/>
</dbReference>
<comment type="cofactor">
    <cofactor evidence="11">
        <name>Cu cation</name>
        <dbReference type="ChEBI" id="CHEBI:23378"/>
    </cofactor>
    <text evidence="11">Contains 1 topaquinone per subunit.</text>
</comment>
<dbReference type="RefSeq" id="WP_224123723.1">
    <property type="nucleotide sequence ID" value="NZ_JAIQZJ010000008.1"/>
</dbReference>
<comment type="caution">
    <text evidence="14">The sequence shown here is derived from an EMBL/GenBank/DDBJ whole genome shotgun (WGS) entry which is preliminary data.</text>
</comment>
<dbReference type="InterPro" id="IPR000269">
    <property type="entry name" value="Cu_amine_oxidase"/>
</dbReference>
<dbReference type="SUPFAM" id="SSF49998">
    <property type="entry name" value="Amine oxidase catalytic domain"/>
    <property type="match status" value="1"/>
</dbReference>
<accession>A0ABS7UEC2</accession>
<comment type="cofactor">
    <cofactor evidence="3">
        <name>Zn(2+)</name>
        <dbReference type="ChEBI" id="CHEBI:29105"/>
    </cofactor>
</comment>
<feature type="domain" description="Copper amine oxidase catalytic" evidence="12">
    <location>
        <begin position="217"/>
        <end position="620"/>
    </location>
</feature>
<evidence type="ECO:0000256" key="5">
    <source>
        <dbReference type="ARBA" id="ARBA00011738"/>
    </source>
</evidence>
<comment type="cofactor">
    <cofactor evidence="1">
        <name>Cu cation</name>
        <dbReference type="ChEBI" id="CHEBI:23378"/>
    </cofactor>
</comment>
<dbReference type="SUPFAM" id="SSF54416">
    <property type="entry name" value="Amine oxidase N-terminal region"/>
    <property type="match status" value="1"/>
</dbReference>
<gene>
    <name evidence="14" type="ORF">K8U61_14355</name>
</gene>
<comment type="PTM">
    <text evidence="11">Topaquinone (TPQ) is generated by copper-dependent autoxidation of a specific tyrosyl residue.</text>
</comment>
<name>A0ABS7UEC2_9ACTN</name>
<evidence type="ECO:0000256" key="2">
    <source>
        <dbReference type="ARBA" id="ARBA00001936"/>
    </source>
</evidence>
<dbReference type="Pfam" id="PF02728">
    <property type="entry name" value="Cu_amine_oxidN3"/>
    <property type="match status" value="1"/>
</dbReference>
<comment type="cofactor">
    <cofactor evidence="2">
        <name>Mn(2+)</name>
        <dbReference type="ChEBI" id="CHEBI:29035"/>
    </cofactor>
</comment>
<keyword evidence="9 11" id="KW-0186">Copper</keyword>
<evidence type="ECO:0000313" key="15">
    <source>
        <dbReference type="Proteomes" id="UP000780875"/>
    </source>
</evidence>
<comment type="subunit">
    <text evidence="5">Homodimer.</text>
</comment>
<sequence length="638" mass="71369">MSSPTHWSDPLTEAEIAEVVALVRADERIGRRPRWWGIATEESLARSLAPGQGRPVRLVVMNPDAHAAWEVSAWTAGTDRAASVASWRPVDARRPGVSSEEARMVAQACRDDAGFQAALRLRGIDDVSLVWVDPESITGFEPEDLADRRLSWGTVWHRESEDDNGYARPVAGLVPIVDLETLEVVRIEDHGVIPMASEHGNYREGAWGPTREVSDLVISQPDGVGFTVEGQLVTWQNWSFRVGFTHREGLVLHDICYRDGDELRPVLKRAAINEMYVPYLDSDPTAYRKNFFDWGEYGAGPLTASLELGCDCLGEIRYLDAAVVNGHGEPRTITNAICMHEEDHSILWKHVNTRTGYADVRRSRRFVVSFFATVANYDYGFYWNFYQDGMIDLEIKLTGILSVSGVADDTTPPYGRLVSPNVQAPNHQHYFGLRLDTAVDGPLNRLYEVHAEVEEDDDLNPWGNACTMVRTPIRSEAEAARKGDPSRAVHWLVEGTTRTNRFGDRTAYRLTMPNTTRLFAKPGSVVERKAPFVAQHLWATPYAAEERFIAGEYPNQAPLGEDGVSAWQQADRSLDGAELVLWPVVGVHHDPRPEEWPIMAAHRIGMRLEPDGFFDRSPALDLPAPMRRHAAADDSCCH</sequence>
<dbReference type="EC" id="1.4.3.-" evidence="11"/>
<dbReference type="InterPro" id="IPR015798">
    <property type="entry name" value="Cu_amine_oxidase_C"/>
</dbReference>
<dbReference type="EMBL" id="JAIQZJ010000008">
    <property type="protein sequence ID" value="MBZ5739353.1"/>
    <property type="molecule type" value="Genomic_DNA"/>
</dbReference>
<evidence type="ECO:0000256" key="11">
    <source>
        <dbReference type="RuleBase" id="RU000672"/>
    </source>
</evidence>